<dbReference type="Proteomes" id="UP000241462">
    <property type="component" value="Unassembled WGS sequence"/>
</dbReference>
<dbReference type="AlphaFoldDB" id="A0A2T3A0K6"/>
<keyword evidence="2" id="KW-1185">Reference proteome</keyword>
<dbReference type="InParanoid" id="A0A2T3A0K6"/>
<evidence type="ECO:0000313" key="1">
    <source>
        <dbReference type="EMBL" id="PSR80582.1"/>
    </source>
</evidence>
<dbReference type="EMBL" id="KZ678525">
    <property type="protein sequence ID" value="PSR80582.1"/>
    <property type="molecule type" value="Genomic_DNA"/>
</dbReference>
<protein>
    <submittedName>
        <fullName evidence="1">Uncharacterized protein</fullName>
    </submittedName>
</protein>
<gene>
    <name evidence="1" type="ORF">BD289DRAFT_507999</name>
</gene>
<proteinExistence type="predicted"/>
<sequence>MPDQANGTPYTMLWAASHPPLEAVFQQKLAMVVDTIKTPSEDSSVLLVGGGAVISADELKGAGKVRKPWWSEVIDAIGAAMAVVSAVVDIIKSTESR</sequence>
<name>A0A2T3A0K6_9PEZI</name>
<evidence type="ECO:0000313" key="2">
    <source>
        <dbReference type="Proteomes" id="UP000241462"/>
    </source>
</evidence>
<accession>A0A2T3A0K6</accession>
<dbReference type="OrthoDB" id="5404895at2759"/>
<reference evidence="1 2" key="1">
    <citation type="journal article" date="2018" name="Mycol. Prog.">
        <title>Coniella lustricola, a new species from submerged detritus.</title>
        <authorList>
            <person name="Raudabaugh D.B."/>
            <person name="Iturriaga T."/>
            <person name="Carver A."/>
            <person name="Mondo S."/>
            <person name="Pangilinan J."/>
            <person name="Lipzen A."/>
            <person name="He G."/>
            <person name="Amirebrahimi M."/>
            <person name="Grigoriev I.V."/>
            <person name="Miller A.N."/>
        </authorList>
    </citation>
    <scope>NUCLEOTIDE SEQUENCE [LARGE SCALE GENOMIC DNA]</scope>
    <source>
        <strain evidence="1 2">B22-T-1</strain>
    </source>
</reference>
<organism evidence="1 2">
    <name type="scientific">Coniella lustricola</name>
    <dbReference type="NCBI Taxonomy" id="2025994"/>
    <lineage>
        <taxon>Eukaryota</taxon>
        <taxon>Fungi</taxon>
        <taxon>Dikarya</taxon>
        <taxon>Ascomycota</taxon>
        <taxon>Pezizomycotina</taxon>
        <taxon>Sordariomycetes</taxon>
        <taxon>Sordariomycetidae</taxon>
        <taxon>Diaporthales</taxon>
        <taxon>Schizoparmaceae</taxon>
        <taxon>Coniella</taxon>
    </lineage>
</organism>